<feature type="region of interest" description="Disordered" evidence="1">
    <location>
        <begin position="516"/>
        <end position="587"/>
    </location>
</feature>
<dbReference type="AlphaFoldDB" id="A0AAV2I5W3"/>
<feature type="compositionally biased region" description="Basic residues" evidence="1">
    <location>
        <begin position="537"/>
        <end position="546"/>
    </location>
</feature>
<proteinExistence type="predicted"/>
<gene>
    <name evidence="2" type="ORF">GSLYS_00014943001</name>
</gene>
<evidence type="ECO:0000313" key="2">
    <source>
        <dbReference type="EMBL" id="CAL1541337.1"/>
    </source>
</evidence>
<dbReference type="Proteomes" id="UP001497497">
    <property type="component" value="Unassembled WGS sequence"/>
</dbReference>
<feature type="compositionally biased region" description="Low complexity" evidence="1">
    <location>
        <begin position="404"/>
        <end position="414"/>
    </location>
</feature>
<reference evidence="2 3" key="1">
    <citation type="submission" date="2024-04" db="EMBL/GenBank/DDBJ databases">
        <authorList>
            <consortium name="Genoscope - CEA"/>
            <person name="William W."/>
        </authorList>
    </citation>
    <scope>NUCLEOTIDE SEQUENCE [LARGE SCALE GENOMIC DNA]</scope>
</reference>
<name>A0AAV2I5W3_LYMST</name>
<feature type="non-terminal residue" evidence="2">
    <location>
        <position position="1"/>
    </location>
</feature>
<feature type="compositionally biased region" description="Polar residues" evidence="1">
    <location>
        <begin position="415"/>
        <end position="426"/>
    </location>
</feature>
<comment type="caution">
    <text evidence="2">The sequence shown here is derived from an EMBL/GenBank/DDBJ whole genome shotgun (WGS) entry which is preliminary data.</text>
</comment>
<organism evidence="2 3">
    <name type="scientific">Lymnaea stagnalis</name>
    <name type="common">Great pond snail</name>
    <name type="synonym">Helix stagnalis</name>
    <dbReference type="NCBI Taxonomy" id="6523"/>
    <lineage>
        <taxon>Eukaryota</taxon>
        <taxon>Metazoa</taxon>
        <taxon>Spiralia</taxon>
        <taxon>Lophotrochozoa</taxon>
        <taxon>Mollusca</taxon>
        <taxon>Gastropoda</taxon>
        <taxon>Heterobranchia</taxon>
        <taxon>Euthyneura</taxon>
        <taxon>Panpulmonata</taxon>
        <taxon>Hygrophila</taxon>
        <taxon>Lymnaeoidea</taxon>
        <taxon>Lymnaeidae</taxon>
        <taxon>Lymnaea</taxon>
    </lineage>
</organism>
<keyword evidence="3" id="KW-1185">Reference proteome</keyword>
<dbReference type="EMBL" id="CAXITT010000425">
    <property type="protein sequence ID" value="CAL1541337.1"/>
    <property type="molecule type" value="Genomic_DNA"/>
</dbReference>
<protein>
    <submittedName>
        <fullName evidence="2">Uncharacterized protein</fullName>
    </submittedName>
</protein>
<accession>A0AAV2I5W3</accession>
<feature type="non-terminal residue" evidence="2">
    <location>
        <position position="587"/>
    </location>
</feature>
<sequence>SWGDIFLDGIHSDDQSAADAGIIGSDGTGASIQGSAQIVQSQHNVIGGQLQVHIPTQFQSSLTNNTVQQASTSICGTVAYLAPSGSTQHVSTAGRINNVMAASVGHQQQNKIVQIAPSFPMASVPLQTIIQPNQTIYGGQSTGLFPAQGSVHIENPKVVNVNFGPHVIGSDGSGQQAIIQTAEGKRVLITNSQLQHMSQSISLSQPLMGTQLINPSGGSVIRALAPGTTTTRQIVLPSGQTVIPRQTGTQQAGLPKNVVLRQITPGMSPVIYHQSSQGGQLIQSQPTLITSSSTGLQVLNTGGSQGNQVQLIAQPSINQSTMGQQQINQNTIMNFINNQNVIPSGGNQITGLVPGQNIFVNGQMLNLSQLGGLTVSQGGVTLSNINTGRSAQFQPTTQHLVIQQNGQQQQIMLQPKNTPSPSLITNTTSAQRLNSNIQGGKIARTPTPNTNSASSTPVATPTPSTPTPTPTPDLMSDYSGQGSKTSSINILEQALEMSDIDLQSFEDDFNFLENPTITPSVTPALPVKSKPQPTSKPKSKSSKPKSKPQPMVSVTVSNNTLSFQQSKAQLQNTQGQKLISSPQQKFI</sequence>
<feature type="compositionally biased region" description="Polar residues" evidence="1">
    <location>
        <begin position="552"/>
        <end position="587"/>
    </location>
</feature>
<feature type="compositionally biased region" description="Low complexity" evidence="1">
    <location>
        <begin position="445"/>
        <end position="462"/>
    </location>
</feature>
<evidence type="ECO:0000256" key="1">
    <source>
        <dbReference type="SAM" id="MobiDB-lite"/>
    </source>
</evidence>
<feature type="region of interest" description="Disordered" evidence="1">
    <location>
        <begin position="439"/>
        <end position="485"/>
    </location>
</feature>
<feature type="region of interest" description="Disordered" evidence="1">
    <location>
        <begin position="404"/>
        <end position="426"/>
    </location>
</feature>
<evidence type="ECO:0000313" key="3">
    <source>
        <dbReference type="Proteomes" id="UP001497497"/>
    </source>
</evidence>